<dbReference type="InterPro" id="IPR041414">
    <property type="entry name" value="Raco-like_middle"/>
</dbReference>
<dbReference type="InterPro" id="IPR012675">
    <property type="entry name" value="Beta-grasp_dom_sf"/>
</dbReference>
<organism evidence="2 3">
    <name type="scientific">Fervidicola ferrireducens</name>
    <dbReference type="NCBI Taxonomy" id="520764"/>
    <lineage>
        <taxon>Bacteria</taxon>
        <taxon>Bacillati</taxon>
        <taxon>Bacillota</taxon>
        <taxon>Clostridia</taxon>
        <taxon>Thermosediminibacterales</taxon>
        <taxon>Thermosediminibacteraceae</taxon>
        <taxon>Fervidicola</taxon>
    </lineage>
</organism>
<dbReference type="PROSITE" id="PS51085">
    <property type="entry name" value="2FE2S_FER_2"/>
    <property type="match status" value="1"/>
</dbReference>
<comment type="caution">
    <text evidence="2">The sequence shown here is derived from an EMBL/GenBank/DDBJ whole genome shotgun (WGS) entry which is preliminary data.</text>
</comment>
<dbReference type="PANTHER" id="PTHR42895">
    <property type="entry name" value="IRON-SULFUR CLUSTER-BINDING PROTEIN-RELATED"/>
    <property type="match status" value="1"/>
</dbReference>
<evidence type="ECO:0000259" key="1">
    <source>
        <dbReference type="PROSITE" id="PS51085"/>
    </source>
</evidence>
<proteinExistence type="predicted"/>
<dbReference type="InterPro" id="IPR052911">
    <property type="entry name" value="Corrinoid_activation_enz"/>
</dbReference>
<dbReference type="AlphaFoldDB" id="A0A140LA40"/>
<dbReference type="PANTHER" id="PTHR42895:SF2">
    <property type="entry name" value="IRON-SULFUR CLUSTER PROTEIN"/>
    <property type="match status" value="1"/>
</dbReference>
<dbReference type="Proteomes" id="UP000070427">
    <property type="component" value="Unassembled WGS sequence"/>
</dbReference>
<dbReference type="InterPro" id="IPR001041">
    <property type="entry name" value="2Fe-2S_ferredoxin-type"/>
</dbReference>
<dbReference type="Gene3D" id="3.30.420.480">
    <property type="entry name" value="Domain of unknown function (DUF4445)"/>
    <property type="match status" value="1"/>
</dbReference>
<dbReference type="SUPFAM" id="SSF54292">
    <property type="entry name" value="2Fe-2S ferredoxin-like"/>
    <property type="match status" value="1"/>
</dbReference>
<name>A0A140LA40_9FIRM</name>
<dbReference type="GO" id="GO:0051536">
    <property type="term" value="F:iron-sulfur cluster binding"/>
    <property type="evidence" value="ECO:0007669"/>
    <property type="project" value="InterPro"/>
</dbReference>
<dbReference type="EMBL" id="LOED01000011">
    <property type="protein sequence ID" value="KXG77415.1"/>
    <property type="molecule type" value="Genomic_DNA"/>
</dbReference>
<gene>
    <name evidence="2" type="primary">fdx5</name>
    <name evidence="2" type="ORF">AN618_11430</name>
</gene>
<keyword evidence="3" id="KW-1185">Reference proteome</keyword>
<protein>
    <submittedName>
        <fullName evidence="2">2Fe-2S ferredoxin-5</fullName>
    </submittedName>
</protein>
<dbReference type="InterPro" id="IPR042259">
    <property type="entry name" value="Raco-like_middle_sf"/>
</dbReference>
<dbReference type="Pfam" id="PF00111">
    <property type="entry name" value="Fer2"/>
    <property type="match status" value="1"/>
</dbReference>
<dbReference type="OrthoDB" id="9810588at2"/>
<evidence type="ECO:0000313" key="2">
    <source>
        <dbReference type="EMBL" id="KXG77415.1"/>
    </source>
</evidence>
<dbReference type="Pfam" id="PF17651">
    <property type="entry name" value="Raco_middle"/>
    <property type="match status" value="1"/>
</dbReference>
<dbReference type="InterPro" id="IPR036010">
    <property type="entry name" value="2Fe-2S_ferredoxin-like_sf"/>
</dbReference>
<dbReference type="InParanoid" id="A0A140LA40"/>
<accession>A0A140LA40</accession>
<evidence type="ECO:0000313" key="3">
    <source>
        <dbReference type="Proteomes" id="UP000070427"/>
    </source>
</evidence>
<dbReference type="Gene3D" id="3.10.20.30">
    <property type="match status" value="1"/>
</dbReference>
<sequence length="244" mass="26982">MLDALVTVRPHGMKIKARAGENLMDVLRRAGVKMDFPCGGCGACGKCRVKIISKAEPPKEEEIKHIPESELKEGIRLACLFKVNSDVELEVAFKEEEAKVLEQGIMTSFDIDPPVKKRRFLIESSLKTLPLEDQLTRAVGFPIEPECRLEVLRLLSRRSSEEGTAVIKNGRIVGIEDGDTTGEIYGAAIDIGTTTVVLSLIDMITGKELAVVSALNPQKEFGQDVLSRISHAKWWHVHVLQDLL</sequence>
<reference evidence="2 3" key="1">
    <citation type="submission" date="2015-12" db="EMBL/GenBank/DDBJ databases">
        <title>Draft genome sequnece of Fervidicola ferrireducens strain Y170.</title>
        <authorList>
            <person name="Patel B.K."/>
        </authorList>
    </citation>
    <scope>NUCLEOTIDE SEQUENCE [LARGE SCALE GENOMIC DNA]</scope>
    <source>
        <strain evidence="2 3">Y170</strain>
    </source>
</reference>
<dbReference type="STRING" id="520764.AN618_11430"/>
<feature type="domain" description="2Fe-2S ferredoxin-type" evidence="1">
    <location>
        <begin position="4"/>
        <end position="97"/>
    </location>
</feature>